<reference evidence="10" key="1">
    <citation type="submission" date="2012-01" db="EMBL/GenBank/DDBJ databases">
        <title>The Genome Sequence of Oreochromis niloticus (Nile Tilapia).</title>
        <authorList>
            <consortium name="Broad Institute Genome Assembly Team"/>
            <consortium name="Broad Institute Sequencing Platform"/>
            <person name="Di Palma F."/>
            <person name="Johnson J."/>
            <person name="Lander E.S."/>
            <person name="Lindblad-Toh K."/>
        </authorList>
    </citation>
    <scope>NUCLEOTIDE SEQUENCE [LARGE SCALE GENOMIC DNA]</scope>
</reference>
<dbReference type="GeneTree" id="ENSGT00940000155435"/>
<keyword evidence="5" id="KW-0176">Collagen</keyword>
<dbReference type="AlphaFoldDB" id="A0A669E2U7"/>
<evidence type="ECO:0000256" key="2">
    <source>
        <dbReference type="ARBA" id="ARBA00022525"/>
    </source>
</evidence>
<dbReference type="RefSeq" id="XP_005462812.2">
    <property type="nucleotide sequence ID" value="XM_005462755.4"/>
</dbReference>
<dbReference type="PANTHER" id="PTHR15427:SF52">
    <property type="entry name" value="C1Q DOMAIN-CONTAINING PROTEIN"/>
    <property type="match status" value="1"/>
</dbReference>
<dbReference type="PANTHER" id="PTHR15427">
    <property type="entry name" value="EMILIN ELASTIN MICROFIBRIL INTERFACE-LOCATED PROTEIN ELASTIN MICROFIBRIL INTERFACER"/>
    <property type="match status" value="1"/>
</dbReference>
<dbReference type="InterPro" id="IPR008160">
    <property type="entry name" value="Collagen"/>
</dbReference>
<evidence type="ECO:0000256" key="3">
    <source>
        <dbReference type="ARBA" id="ARBA00022530"/>
    </source>
</evidence>
<dbReference type="InterPro" id="IPR050392">
    <property type="entry name" value="Collagen/C1q_domain"/>
</dbReference>
<keyword evidence="10" id="KW-1185">Reference proteome</keyword>
<dbReference type="PRINTS" id="PR00007">
    <property type="entry name" value="COMPLEMNTC1Q"/>
</dbReference>
<dbReference type="PROSITE" id="PS50871">
    <property type="entry name" value="C1Q"/>
    <property type="match status" value="1"/>
</dbReference>
<dbReference type="FunFam" id="2.60.120.40:FF:000001">
    <property type="entry name" value="Complement C1q B chain"/>
    <property type="match status" value="1"/>
</dbReference>
<dbReference type="GO" id="GO:0005581">
    <property type="term" value="C:collagen trimer"/>
    <property type="evidence" value="ECO:0007669"/>
    <property type="project" value="UniProtKB-KW"/>
</dbReference>
<sequence>MVTFLLHALLAVMSLPVVMLRNGTQSPVLTFDPAAVSDRDAYCQMLLQSSVPEQQIPWFCVCTRCQNTRGPKGSRGDEGLPGIPGSPGKRGMSGFRGPPGFVGRQGAKGQKGDDGDKGDCGPQGPAGLRGLQGFKGEKGEQGFAGLHGDPGPRGDDDVCPDNCKSIAGTQGPTGLIGPAGSRGLPGTPGMPGPKGVKGEMGEFGPPGVPGSVGEKGELGPQGECRCIDGADGHKGEKGDKGVKGDVGTMGLVGQIGPRGIKGDMGHIGMMGPPGPCMPAIQSAFAAGLMTSFPSPDTPVVFSYVFYNIQQNYNPSTGIYIAPINGTYVFSYHVTVFDKVLKIGLFRNFMPVIKTTEASQLATTSQSVVLHLLRGDWVWIQVKDMVTNGMYVSNEASSVFSGFLLHPDSCDLALLRSPMPHKKVPDDGYTWGRHA</sequence>
<evidence type="ECO:0000256" key="1">
    <source>
        <dbReference type="ARBA" id="ARBA00004498"/>
    </source>
</evidence>
<accession>A0A669E2U7</accession>
<dbReference type="KEGG" id="onl:102077236"/>
<dbReference type="InterPro" id="IPR001073">
    <property type="entry name" value="C1q_dom"/>
</dbReference>
<feature type="region of interest" description="Disordered" evidence="6">
    <location>
        <begin position="69"/>
        <end position="220"/>
    </location>
</feature>
<organism evidence="9 10">
    <name type="scientific">Oreochromis niloticus</name>
    <name type="common">Nile tilapia</name>
    <name type="synonym">Tilapia nilotica</name>
    <dbReference type="NCBI Taxonomy" id="8128"/>
    <lineage>
        <taxon>Eukaryota</taxon>
        <taxon>Metazoa</taxon>
        <taxon>Chordata</taxon>
        <taxon>Craniata</taxon>
        <taxon>Vertebrata</taxon>
        <taxon>Euteleostomi</taxon>
        <taxon>Actinopterygii</taxon>
        <taxon>Neopterygii</taxon>
        <taxon>Teleostei</taxon>
        <taxon>Neoteleostei</taxon>
        <taxon>Acanthomorphata</taxon>
        <taxon>Ovalentaria</taxon>
        <taxon>Cichlomorphae</taxon>
        <taxon>Cichliformes</taxon>
        <taxon>Cichlidae</taxon>
        <taxon>African cichlids</taxon>
        <taxon>Pseudocrenilabrinae</taxon>
        <taxon>Oreochromini</taxon>
        <taxon>Oreochromis</taxon>
    </lineage>
</organism>
<keyword evidence="3" id="KW-0272">Extracellular matrix</keyword>
<name>A0A669E2U7_ORENI</name>
<proteinExistence type="predicted"/>
<evidence type="ECO:0000256" key="5">
    <source>
        <dbReference type="ARBA" id="ARBA00023119"/>
    </source>
</evidence>
<gene>
    <name evidence="9" type="primary">LOC102077236</name>
</gene>
<dbReference type="OrthoDB" id="5983381at2759"/>
<keyword evidence="4 7" id="KW-0732">Signal</keyword>
<evidence type="ECO:0000313" key="9">
    <source>
        <dbReference type="Ensembl" id="ENSONIP00000065227.1"/>
    </source>
</evidence>
<evidence type="ECO:0000256" key="6">
    <source>
        <dbReference type="SAM" id="MobiDB-lite"/>
    </source>
</evidence>
<dbReference type="GeneID" id="102077236"/>
<dbReference type="InterPro" id="IPR008983">
    <property type="entry name" value="Tumour_necrosis_fac-like_dom"/>
</dbReference>
<evidence type="ECO:0000259" key="8">
    <source>
        <dbReference type="PROSITE" id="PS50871"/>
    </source>
</evidence>
<dbReference type="Proteomes" id="UP000005207">
    <property type="component" value="Linkage group LG14"/>
</dbReference>
<protein>
    <submittedName>
        <fullName evidence="9">Inner ear-specific collagen-like</fullName>
    </submittedName>
</protein>
<evidence type="ECO:0000256" key="7">
    <source>
        <dbReference type="SAM" id="SignalP"/>
    </source>
</evidence>
<dbReference type="Ensembl" id="ENSONIT00000065293.1">
    <property type="protein sequence ID" value="ENSONIP00000065227.1"/>
    <property type="gene ID" value="ENSONIG00000040630.1"/>
</dbReference>
<feature type="signal peptide" evidence="7">
    <location>
        <begin position="1"/>
        <end position="20"/>
    </location>
</feature>
<feature type="compositionally biased region" description="Basic and acidic residues" evidence="6">
    <location>
        <begin position="110"/>
        <end position="119"/>
    </location>
</feature>
<dbReference type="Pfam" id="PF01391">
    <property type="entry name" value="Collagen"/>
    <property type="match status" value="3"/>
</dbReference>
<feature type="chain" id="PRO_5025563734" evidence="7">
    <location>
        <begin position="21"/>
        <end position="434"/>
    </location>
</feature>
<evidence type="ECO:0000256" key="4">
    <source>
        <dbReference type="ARBA" id="ARBA00022729"/>
    </source>
</evidence>
<dbReference type="Gene3D" id="2.60.120.40">
    <property type="match status" value="1"/>
</dbReference>
<keyword evidence="2" id="KW-0964">Secreted</keyword>
<dbReference type="SUPFAM" id="SSF49842">
    <property type="entry name" value="TNF-like"/>
    <property type="match status" value="1"/>
</dbReference>
<dbReference type="Pfam" id="PF00386">
    <property type="entry name" value="C1q"/>
    <property type="match status" value="1"/>
</dbReference>
<dbReference type="SMART" id="SM00110">
    <property type="entry name" value="C1Q"/>
    <property type="match status" value="1"/>
</dbReference>
<dbReference type="InParanoid" id="A0A669E2U7"/>
<reference evidence="9" key="3">
    <citation type="submission" date="2025-09" db="UniProtKB">
        <authorList>
            <consortium name="Ensembl"/>
        </authorList>
    </citation>
    <scope>IDENTIFICATION</scope>
</reference>
<reference evidence="9" key="2">
    <citation type="submission" date="2025-08" db="UniProtKB">
        <authorList>
            <consortium name="Ensembl"/>
        </authorList>
    </citation>
    <scope>IDENTIFICATION</scope>
</reference>
<evidence type="ECO:0000313" key="10">
    <source>
        <dbReference type="Proteomes" id="UP000005207"/>
    </source>
</evidence>
<comment type="subcellular location">
    <subcellularLocation>
        <location evidence="1">Secreted</location>
        <location evidence="1">Extracellular space</location>
        <location evidence="1">Extracellular matrix</location>
    </subcellularLocation>
</comment>
<feature type="domain" description="C1q" evidence="8">
    <location>
        <begin position="277"/>
        <end position="410"/>
    </location>
</feature>
<dbReference type="OMA" id="PQGECRC"/>